<sequence>MRNNEYRRQPSRLRQSSIWTDHLWEGKPRLPKERELRPELLERQIRLLTITVWAPWGSYLSAEKGVNLEKVAEASTPSDPEVERLKQELEESQKKAERMEEALRERDCAETLAKAEKEAAEYVRRLLGE</sequence>
<keyword evidence="3" id="KW-1185">Reference proteome</keyword>
<dbReference type="Gramene" id="ONK68557">
    <property type="protein sequence ID" value="ONK68557"/>
    <property type="gene ID" value="A4U43_C05F13230"/>
</dbReference>
<dbReference type="Proteomes" id="UP000243459">
    <property type="component" value="Chromosome 5"/>
</dbReference>
<accession>A0A5P1ETX6</accession>
<evidence type="ECO:0000313" key="2">
    <source>
        <dbReference type="EMBL" id="ONK68557.1"/>
    </source>
</evidence>
<feature type="coiled-coil region" evidence="1">
    <location>
        <begin position="82"/>
        <end position="119"/>
    </location>
</feature>
<dbReference type="EMBL" id="CM007385">
    <property type="protein sequence ID" value="ONK68557.1"/>
    <property type="molecule type" value="Genomic_DNA"/>
</dbReference>
<evidence type="ECO:0000256" key="1">
    <source>
        <dbReference type="SAM" id="Coils"/>
    </source>
</evidence>
<keyword evidence="1" id="KW-0175">Coiled coil</keyword>
<proteinExistence type="predicted"/>
<evidence type="ECO:0000313" key="3">
    <source>
        <dbReference type="Proteomes" id="UP000243459"/>
    </source>
</evidence>
<organism evidence="2 3">
    <name type="scientific">Asparagus officinalis</name>
    <name type="common">Garden asparagus</name>
    <dbReference type="NCBI Taxonomy" id="4686"/>
    <lineage>
        <taxon>Eukaryota</taxon>
        <taxon>Viridiplantae</taxon>
        <taxon>Streptophyta</taxon>
        <taxon>Embryophyta</taxon>
        <taxon>Tracheophyta</taxon>
        <taxon>Spermatophyta</taxon>
        <taxon>Magnoliopsida</taxon>
        <taxon>Liliopsida</taxon>
        <taxon>Asparagales</taxon>
        <taxon>Asparagaceae</taxon>
        <taxon>Asparagoideae</taxon>
        <taxon>Asparagus</taxon>
    </lineage>
</organism>
<reference evidence="3" key="1">
    <citation type="journal article" date="2017" name="Nat. Commun.">
        <title>The asparagus genome sheds light on the origin and evolution of a young Y chromosome.</title>
        <authorList>
            <person name="Harkess A."/>
            <person name="Zhou J."/>
            <person name="Xu C."/>
            <person name="Bowers J.E."/>
            <person name="Van der Hulst R."/>
            <person name="Ayyampalayam S."/>
            <person name="Mercati F."/>
            <person name="Riccardi P."/>
            <person name="McKain M.R."/>
            <person name="Kakrana A."/>
            <person name="Tang H."/>
            <person name="Ray J."/>
            <person name="Groenendijk J."/>
            <person name="Arikit S."/>
            <person name="Mathioni S.M."/>
            <person name="Nakano M."/>
            <person name="Shan H."/>
            <person name="Telgmann-Rauber A."/>
            <person name="Kanno A."/>
            <person name="Yue Z."/>
            <person name="Chen H."/>
            <person name="Li W."/>
            <person name="Chen Y."/>
            <person name="Xu X."/>
            <person name="Zhang Y."/>
            <person name="Luo S."/>
            <person name="Chen H."/>
            <person name="Gao J."/>
            <person name="Mao Z."/>
            <person name="Pires J.C."/>
            <person name="Luo M."/>
            <person name="Kudrna D."/>
            <person name="Wing R.A."/>
            <person name="Meyers B.C."/>
            <person name="Yi K."/>
            <person name="Kong H."/>
            <person name="Lavrijsen P."/>
            <person name="Sunseri F."/>
            <person name="Falavigna A."/>
            <person name="Ye Y."/>
            <person name="Leebens-Mack J.H."/>
            <person name="Chen G."/>
        </authorList>
    </citation>
    <scope>NUCLEOTIDE SEQUENCE [LARGE SCALE GENOMIC DNA]</scope>
    <source>
        <strain evidence="3">cv. DH0086</strain>
    </source>
</reference>
<gene>
    <name evidence="2" type="ORF">A4U43_C05F13230</name>
</gene>
<dbReference type="AlphaFoldDB" id="A0A5P1ETX6"/>
<name>A0A5P1ETX6_ASPOF</name>
<protein>
    <submittedName>
        <fullName evidence="2">Uncharacterized protein</fullName>
    </submittedName>
</protein>